<proteinExistence type="predicted"/>
<evidence type="ECO:0000313" key="1">
    <source>
        <dbReference type="EMBL" id="JAD67952.1"/>
    </source>
</evidence>
<name>A0A0A9C8W7_ARUDO</name>
<reference evidence="1" key="1">
    <citation type="submission" date="2014-09" db="EMBL/GenBank/DDBJ databases">
        <authorList>
            <person name="Magalhaes I.L.F."/>
            <person name="Oliveira U."/>
            <person name="Santos F.R."/>
            <person name="Vidigal T.H.D.A."/>
            <person name="Brescovit A.D."/>
            <person name="Santos A.J."/>
        </authorList>
    </citation>
    <scope>NUCLEOTIDE SEQUENCE</scope>
    <source>
        <tissue evidence="1">Shoot tissue taken approximately 20 cm above the soil surface</tissue>
    </source>
</reference>
<reference evidence="1" key="2">
    <citation type="journal article" date="2015" name="Data Brief">
        <title>Shoot transcriptome of the giant reed, Arundo donax.</title>
        <authorList>
            <person name="Barrero R.A."/>
            <person name="Guerrero F.D."/>
            <person name="Moolhuijzen P."/>
            <person name="Goolsby J.A."/>
            <person name="Tidwell J."/>
            <person name="Bellgard S.E."/>
            <person name="Bellgard M.I."/>
        </authorList>
    </citation>
    <scope>NUCLEOTIDE SEQUENCE</scope>
    <source>
        <tissue evidence="1">Shoot tissue taken approximately 20 cm above the soil surface</tissue>
    </source>
</reference>
<accession>A0A0A9C8W7</accession>
<dbReference type="AlphaFoldDB" id="A0A0A9C8W7"/>
<dbReference type="EMBL" id="GBRH01229943">
    <property type="protein sequence ID" value="JAD67952.1"/>
    <property type="molecule type" value="Transcribed_RNA"/>
</dbReference>
<protein>
    <submittedName>
        <fullName evidence="1">Uncharacterized protein</fullName>
    </submittedName>
</protein>
<sequence>MHGAIRAKKIGGNAGYSTAIPRSLTKLRSYTT</sequence>
<organism evidence="1">
    <name type="scientific">Arundo donax</name>
    <name type="common">Giant reed</name>
    <name type="synonym">Donax arundinaceus</name>
    <dbReference type="NCBI Taxonomy" id="35708"/>
    <lineage>
        <taxon>Eukaryota</taxon>
        <taxon>Viridiplantae</taxon>
        <taxon>Streptophyta</taxon>
        <taxon>Embryophyta</taxon>
        <taxon>Tracheophyta</taxon>
        <taxon>Spermatophyta</taxon>
        <taxon>Magnoliopsida</taxon>
        <taxon>Liliopsida</taxon>
        <taxon>Poales</taxon>
        <taxon>Poaceae</taxon>
        <taxon>PACMAD clade</taxon>
        <taxon>Arundinoideae</taxon>
        <taxon>Arundineae</taxon>
        <taxon>Arundo</taxon>
    </lineage>
</organism>